<keyword evidence="7" id="KW-0472">Membrane</keyword>
<accession>A0A3S3QZI8</accession>
<feature type="transmembrane region" description="Helical" evidence="7">
    <location>
        <begin position="27"/>
        <end position="49"/>
    </location>
</feature>
<keyword evidence="7" id="KW-1133">Transmembrane helix</keyword>
<comment type="cofactor">
    <cofactor evidence="6">
        <name>Zn(2+)</name>
        <dbReference type="ChEBI" id="CHEBI:29105"/>
    </cofactor>
    <text evidence="6">Binds 1 zinc ion per subunit.</text>
</comment>
<dbReference type="Pfam" id="PF01435">
    <property type="entry name" value="Peptidase_M48"/>
    <property type="match status" value="1"/>
</dbReference>
<organism evidence="9 10">
    <name type="scientific">Candidatus Electrothrix aarhusensis</name>
    <dbReference type="NCBI Taxonomy" id="1859131"/>
    <lineage>
        <taxon>Bacteria</taxon>
        <taxon>Pseudomonadati</taxon>
        <taxon>Thermodesulfobacteriota</taxon>
        <taxon>Desulfobulbia</taxon>
        <taxon>Desulfobulbales</taxon>
        <taxon>Desulfobulbaceae</taxon>
        <taxon>Candidatus Electrothrix</taxon>
    </lineage>
</organism>
<dbReference type="AlphaFoldDB" id="A0A3S3QZI8"/>
<dbReference type="PANTHER" id="PTHR22726:SF1">
    <property type="entry name" value="METALLOENDOPEPTIDASE OMA1, MITOCHONDRIAL"/>
    <property type="match status" value="1"/>
</dbReference>
<dbReference type="GO" id="GO:0046872">
    <property type="term" value="F:metal ion binding"/>
    <property type="evidence" value="ECO:0007669"/>
    <property type="project" value="UniProtKB-KW"/>
</dbReference>
<comment type="caution">
    <text evidence="9">The sequence shown here is derived from an EMBL/GenBank/DDBJ whole genome shotgun (WGS) entry which is preliminary data.</text>
</comment>
<evidence type="ECO:0000313" key="9">
    <source>
        <dbReference type="EMBL" id="RWX46410.1"/>
    </source>
</evidence>
<evidence type="ECO:0000256" key="6">
    <source>
        <dbReference type="RuleBase" id="RU003983"/>
    </source>
</evidence>
<dbReference type="GO" id="GO:0016020">
    <property type="term" value="C:membrane"/>
    <property type="evidence" value="ECO:0007669"/>
    <property type="project" value="TreeGrafter"/>
</dbReference>
<keyword evidence="1 6" id="KW-0645">Protease</keyword>
<dbReference type="Proteomes" id="UP000287853">
    <property type="component" value="Unassembled WGS sequence"/>
</dbReference>
<gene>
    <name evidence="9" type="ORF">H206_03090</name>
</gene>
<dbReference type="EMBL" id="MTKO01000065">
    <property type="protein sequence ID" value="RWX46410.1"/>
    <property type="molecule type" value="Genomic_DNA"/>
</dbReference>
<evidence type="ECO:0000256" key="5">
    <source>
        <dbReference type="ARBA" id="ARBA00023049"/>
    </source>
</evidence>
<protein>
    <submittedName>
        <fullName evidence="9">Peptidase family M48</fullName>
    </submittedName>
</protein>
<dbReference type="InterPro" id="IPR051156">
    <property type="entry name" value="Mito/Outer_Membr_Metalloprot"/>
</dbReference>
<reference evidence="9 10" key="1">
    <citation type="submission" date="2017-01" db="EMBL/GenBank/DDBJ databases">
        <title>The cable genome- insights into the physiology and evolution of filamentous bacteria capable of sulfide oxidation via long distance electron transfer.</title>
        <authorList>
            <person name="Schreiber L."/>
            <person name="Bjerg J.T."/>
            <person name="Boggild A."/>
            <person name="Van De Vossenberg J."/>
            <person name="Meysman F."/>
            <person name="Nielsen L.P."/>
            <person name="Schramm A."/>
            <person name="Kjeldsen K.U."/>
        </authorList>
    </citation>
    <scope>NUCLEOTIDE SEQUENCE [LARGE SCALE GENOMIC DNA]</scope>
    <source>
        <strain evidence="9">MCF</strain>
    </source>
</reference>
<name>A0A3S3QZI8_9BACT</name>
<dbReference type="CDD" id="cd07332">
    <property type="entry name" value="M48C_Oma1_like"/>
    <property type="match status" value="1"/>
</dbReference>
<comment type="similarity">
    <text evidence="6">Belongs to the peptidase M48 family.</text>
</comment>
<feature type="domain" description="Peptidase M48" evidence="8">
    <location>
        <begin position="88"/>
        <end position="260"/>
    </location>
</feature>
<keyword evidence="4 6" id="KW-0862">Zinc</keyword>
<evidence type="ECO:0000256" key="7">
    <source>
        <dbReference type="SAM" id="Phobius"/>
    </source>
</evidence>
<dbReference type="PANTHER" id="PTHR22726">
    <property type="entry name" value="METALLOENDOPEPTIDASE OMA1"/>
    <property type="match status" value="1"/>
</dbReference>
<keyword evidence="2" id="KW-0479">Metal-binding</keyword>
<dbReference type="Gene3D" id="3.30.2010.10">
    <property type="entry name" value="Metalloproteases ('zincins'), catalytic domain"/>
    <property type="match status" value="1"/>
</dbReference>
<keyword evidence="5 6" id="KW-0482">Metalloprotease</keyword>
<evidence type="ECO:0000313" key="10">
    <source>
        <dbReference type="Proteomes" id="UP000287853"/>
    </source>
</evidence>
<dbReference type="InterPro" id="IPR001915">
    <property type="entry name" value="Peptidase_M48"/>
</dbReference>
<proteinExistence type="inferred from homology"/>
<dbReference type="GO" id="GO:0004222">
    <property type="term" value="F:metalloendopeptidase activity"/>
    <property type="evidence" value="ECO:0007669"/>
    <property type="project" value="InterPro"/>
</dbReference>
<dbReference type="GO" id="GO:0051603">
    <property type="term" value="P:proteolysis involved in protein catabolic process"/>
    <property type="evidence" value="ECO:0007669"/>
    <property type="project" value="TreeGrafter"/>
</dbReference>
<evidence type="ECO:0000256" key="3">
    <source>
        <dbReference type="ARBA" id="ARBA00022801"/>
    </source>
</evidence>
<evidence type="ECO:0000259" key="8">
    <source>
        <dbReference type="Pfam" id="PF01435"/>
    </source>
</evidence>
<evidence type="ECO:0000256" key="2">
    <source>
        <dbReference type="ARBA" id="ARBA00022723"/>
    </source>
</evidence>
<keyword evidence="7" id="KW-0812">Transmembrane</keyword>
<keyword evidence="3 6" id="KW-0378">Hydrolase</keyword>
<evidence type="ECO:0000256" key="1">
    <source>
        <dbReference type="ARBA" id="ARBA00022670"/>
    </source>
</evidence>
<keyword evidence="10" id="KW-1185">Reference proteome</keyword>
<evidence type="ECO:0000256" key="4">
    <source>
        <dbReference type="ARBA" id="ARBA00022833"/>
    </source>
</evidence>
<sequence length="287" mass="31065">MHPSPEYRPGLPEQNDNVSHNHPLKEFVILLSGVTAFLLLAAWSLGLLVDWAAGFISPEMEAVIFSSMQVSGATVFVQQKDDPRRVALQRLVDELGRCNEVGYPLRVNMAKSKIANAFAFPGGRIVILEGLLETIDSENGLAFVLAHEMAHFKHRDHLRGMGRGLVFTAFSALLTGAGSDITQLIAPALGIGQARYSQDREALADKLALETLNFFYGHVGGATEFFEAMQEETGEQGRGIGGYFASHPEAVQRINALRRLAAASGFAVRKTAPLPKALVTPADAPSR</sequence>